<evidence type="ECO:0000313" key="2">
    <source>
        <dbReference type="Proteomes" id="UP000251166"/>
    </source>
</evidence>
<organism evidence="1 2">
    <name type="scientific">Rhizobium leguminosarum</name>
    <dbReference type="NCBI Taxonomy" id="384"/>
    <lineage>
        <taxon>Bacteria</taxon>
        <taxon>Pseudomonadati</taxon>
        <taxon>Pseudomonadota</taxon>
        <taxon>Alphaproteobacteria</taxon>
        <taxon>Hyphomicrobiales</taxon>
        <taxon>Rhizobiaceae</taxon>
        <taxon>Rhizobium/Agrobacterium group</taxon>
        <taxon>Rhizobium</taxon>
    </lineage>
</organism>
<name>A0A2Z4YHV2_RHILE</name>
<protein>
    <submittedName>
        <fullName evidence="1">RHS Repeat family protein</fullName>
    </submittedName>
</protein>
<dbReference type="Gene3D" id="2.180.10.10">
    <property type="entry name" value="RHS repeat-associated core"/>
    <property type="match status" value="1"/>
</dbReference>
<proteinExistence type="predicted"/>
<dbReference type="PANTHER" id="PTHR32305">
    <property type="match status" value="1"/>
</dbReference>
<dbReference type="InterPro" id="IPR050708">
    <property type="entry name" value="T6SS_VgrG/RHS"/>
</dbReference>
<dbReference type="PANTHER" id="PTHR32305:SF15">
    <property type="entry name" value="PROTEIN RHSA-RELATED"/>
    <property type="match status" value="1"/>
</dbReference>
<evidence type="ECO:0000313" key="1">
    <source>
        <dbReference type="EMBL" id="AXA39793.1"/>
    </source>
</evidence>
<dbReference type="EMBL" id="CP030760">
    <property type="protein sequence ID" value="AXA39793.1"/>
    <property type="molecule type" value="Genomic_DNA"/>
</dbReference>
<dbReference type="AlphaFoldDB" id="A0A2Z4YHV2"/>
<gene>
    <name evidence="1" type="ORF">DLJ82_2200</name>
</gene>
<reference evidence="1 2" key="1">
    <citation type="submission" date="2018-07" db="EMBL/GenBank/DDBJ databases">
        <title>Rhizobium leguminosarum strain:ATCC 14479 Genome sequencing and assembly.</title>
        <authorList>
            <person name="Chakraborty R."/>
        </authorList>
    </citation>
    <scope>NUCLEOTIDE SEQUENCE [LARGE SCALE GENOMIC DNA]</scope>
    <source>
        <strain evidence="1 2">ATCC 14479</strain>
    </source>
</reference>
<accession>A0A2Z4YHV2</accession>
<dbReference type="Proteomes" id="UP000251166">
    <property type="component" value="Chromosome"/>
</dbReference>
<sequence length="160" mass="17212">MDNQYSRDLLGRIKTITGLTANDNWTYGYDDLGRLTGADNAGDNTLDETYSYSPTGNLLSRTRIGAYTYPAPTAVRPHAATQIGAKAISYDANGNMVSDGTRTLSWDASNRLSTVTQNGATVTLAYGPDGSRVKKSWAFGTTLYPDANVEIDRTTPGTDI</sequence>